<dbReference type="Proteomes" id="UP001189000">
    <property type="component" value="Unassembled WGS sequence"/>
</dbReference>
<sequence>MAITLTPVNPDIIRMDIKMNIPQGDIISFLQMRGYEIKAFVQVIPAEESMLITEPRKEIHTFTATKSWQRQCENTLYLAIFEKEIKELLKGL</sequence>
<protein>
    <submittedName>
        <fullName evidence="1">Uncharacterized protein</fullName>
    </submittedName>
</protein>
<organism evidence="1 2">
    <name type="scientific">Elizabethkingia anophelis</name>
    <dbReference type="NCBI Taxonomy" id="1117645"/>
    <lineage>
        <taxon>Bacteria</taxon>
        <taxon>Pseudomonadati</taxon>
        <taxon>Bacteroidota</taxon>
        <taxon>Flavobacteriia</taxon>
        <taxon>Flavobacteriales</taxon>
        <taxon>Weeksellaceae</taxon>
        <taxon>Elizabethkingia</taxon>
    </lineage>
</organism>
<reference evidence="1" key="1">
    <citation type="submission" date="2023-02" db="EMBL/GenBank/DDBJ databases">
        <title>Elizabethkingia anophelis draft genomes.</title>
        <authorList>
            <person name="Nicholson A.C."/>
            <person name="Whitney A.M."/>
            <person name="Humrighouse B.W."/>
            <person name="Villarma A."/>
            <person name="Bell M."/>
            <person name="Mcquiston J."/>
        </authorList>
    </citation>
    <scope>NUCLEOTIDE SEQUENCE</scope>
    <source>
        <strain evidence="1">B4955</strain>
    </source>
</reference>
<gene>
    <name evidence="1" type="ORF">CMU51_15520</name>
</gene>
<proteinExistence type="predicted"/>
<evidence type="ECO:0000313" key="1">
    <source>
        <dbReference type="EMBL" id="MDV3665459.1"/>
    </source>
</evidence>
<accession>A0AAE4P2U4</accession>
<name>A0AAE4P2U4_9FLAO</name>
<evidence type="ECO:0000313" key="2">
    <source>
        <dbReference type="Proteomes" id="UP001189000"/>
    </source>
</evidence>
<dbReference type="AlphaFoldDB" id="A0AAE4P2U4"/>
<dbReference type="EMBL" id="NWGY01000015">
    <property type="protein sequence ID" value="MDV3665459.1"/>
    <property type="molecule type" value="Genomic_DNA"/>
</dbReference>
<comment type="caution">
    <text evidence="1">The sequence shown here is derived from an EMBL/GenBank/DDBJ whole genome shotgun (WGS) entry which is preliminary data.</text>
</comment>